<dbReference type="SMART" id="SM00320">
    <property type="entry name" value="WD40"/>
    <property type="match status" value="5"/>
</dbReference>
<evidence type="ECO:0000256" key="1">
    <source>
        <dbReference type="ARBA" id="ARBA00022574"/>
    </source>
</evidence>
<evidence type="ECO:0000256" key="3">
    <source>
        <dbReference type="PROSITE-ProRule" id="PRU00221"/>
    </source>
</evidence>
<protein>
    <submittedName>
        <fullName evidence="7">SHD1 domain-containing protein</fullName>
    </submittedName>
</protein>
<dbReference type="InterPro" id="IPR001680">
    <property type="entry name" value="WD40_rpt"/>
</dbReference>
<dbReference type="InterPro" id="IPR007131">
    <property type="entry name" value="SHD1"/>
</dbReference>
<dbReference type="Gene3D" id="2.30.30.700">
    <property type="entry name" value="SLA1 homology domain 1"/>
    <property type="match status" value="1"/>
</dbReference>
<evidence type="ECO:0000313" key="8">
    <source>
        <dbReference type="Proteomes" id="UP001202961"/>
    </source>
</evidence>
<comment type="caution">
    <text evidence="7">The sequence shown here is derived from an EMBL/GenBank/DDBJ whole genome shotgun (WGS) entry which is preliminary data.</text>
</comment>
<keyword evidence="1 3" id="KW-0853">WD repeat</keyword>
<feature type="chain" id="PRO_5045916166" evidence="5">
    <location>
        <begin position="26"/>
        <end position="786"/>
    </location>
</feature>
<dbReference type="InterPro" id="IPR036322">
    <property type="entry name" value="WD40_repeat_dom_sf"/>
</dbReference>
<keyword evidence="2" id="KW-0677">Repeat</keyword>
<dbReference type="InterPro" id="IPR015943">
    <property type="entry name" value="WD40/YVTN_repeat-like_dom_sf"/>
</dbReference>
<proteinExistence type="predicted"/>
<keyword evidence="5" id="KW-0732">Signal</keyword>
<accession>A0ABT0UC12</accession>
<dbReference type="Proteomes" id="UP001202961">
    <property type="component" value="Unassembled WGS sequence"/>
</dbReference>
<feature type="domain" description="SLA1 homology" evidence="6">
    <location>
        <begin position="407"/>
        <end position="462"/>
    </location>
</feature>
<feature type="region of interest" description="Disordered" evidence="4">
    <location>
        <begin position="358"/>
        <end position="417"/>
    </location>
</feature>
<reference evidence="7 8" key="1">
    <citation type="journal article" date="2022" name="Syst. Appl. Microbiol.">
        <title>Rhodopirellula aestuarii sp. nov., a novel member of the genus Rhodopirellula isolated from brackish sediments collected in the Tagus River estuary, Portugal.</title>
        <authorList>
            <person name="Vitorino I.R."/>
            <person name="Klimek D."/>
            <person name="Calusinska M."/>
            <person name="Lobo-da-Cunha A."/>
            <person name="Vasconcelos V."/>
            <person name="Lage O.M."/>
        </authorList>
    </citation>
    <scope>NUCLEOTIDE SEQUENCE [LARGE SCALE GENOMIC DNA]</scope>
    <source>
        <strain evidence="7 8">ICT_H3.1</strain>
    </source>
</reference>
<feature type="repeat" description="WD" evidence="3">
    <location>
        <begin position="585"/>
        <end position="626"/>
    </location>
</feature>
<name>A0ABT0UC12_9BACT</name>
<feature type="compositionally biased region" description="Polar residues" evidence="4">
    <location>
        <begin position="381"/>
        <end position="408"/>
    </location>
</feature>
<feature type="signal peptide" evidence="5">
    <location>
        <begin position="1"/>
        <end position="25"/>
    </location>
</feature>
<dbReference type="Gene3D" id="2.130.10.10">
    <property type="entry name" value="YVTN repeat-like/Quinoprotein amine dehydrogenase"/>
    <property type="match status" value="1"/>
</dbReference>
<sequence length="786" mass="84493">MSVLRCPVVLLLCLILQLAPNGGQAEDLIDAQEGMVRYKLSNMRVNQGITGDEISFDYRRTKEGTGRAQVAARTDHGASRILGLPIRIDASGTIHLKDMFARSRRIINPGNEDFGIEFYFIVEAAPGFGPGGTYLVSNSVVHGKMNSRVQSRPPNEEELAAIEMERKSKVPPESLPPGYVRGTNEMPLVPGAPVMIGSVGEWKPAVVVAPASSRFVKVLAEDSKSIRTIQRQDWIAVSEETLEQIKSNPQQFSINIRTLPKGDLVLDDDMHPLESAMSLLKGTPLLREKYGKWENVYFISSDNVSVRVMIRGSGTPKVEFVPIDSLAIREQTLKDQQSDAAKDAFAANIADFENFTKPTAGGSGAMASSGGLSSGGRTADSMASGSLSPAPTSNASITDTSAPSTQPSLGPERQWSDQTGKFKIDAQLVKQEDGKVFLRRADGRTIEVPISKLSRSDQSYLTGLASTDESPFTNVVESPVGGNVDYGRVMQPVMTVGDLKWGAKSVAVSPDNRFLLIGRKGAAATLTDLTTGQTLVDSGRMDHMGDIGVCGFTPDGRRMVMGGAKGVFEVYEADDKGKLQLRGQYPLHEKEITALAFSSDGKHAFSGDAGKVARYWDVESGEPIATVEGFDGKIKATRITPSGKLLLATDGKTLKSFSVDESKVVGELSVGRSHASGQAAAISSDGTRLATGDGYKIDLWDLTKQQKLPTMEGKEINWSMTFAPDNRHLISGGNGVVFVWDCERQMKLQTNTVGKSFYVQAVAVSPDGSLVAAPSEFSSVAVLRAQ</sequence>
<dbReference type="PROSITE" id="PS50294">
    <property type="entry name" value="WD_REPEATS_REGION"/>
    <property type="match status" value="1"/>
</dbReference>
<dbReference type="PROSITE" id="PS50082">
    <property type="entry name" value="WD_REPEATS_2"/>
    <property type="match status" value="1"/>
</dbReference>
<dbReference type="RefSeq" id="WP_250932432.1">
    <property type="nucleotide sequence ID" value="NZ_JAMQBK010000088.1"/>
</dbReference>
<organism evidence="7 8">
    <name type="scientific">Aporhodopirellula aestuarii</name>
    <dbReference type="NCBI Taxonomy" id="2950107"/>
    <lineage>
        <taxon>Bacteria</taxon>
        <taxon>Pseudomonadati</taxon>
        <taxon>Planctomycetota</taxon>
        <taxon>Planctomycetia</taxon>
        <taxon>Pirellulales</taxon>
        <taxon>Pirellulaceae</taxon>
        <taxon>Aporhodopirellula</taxon>
    </lineage>
</organism>
<evidence type="ECO:0000256" key="4">
    <source>
        <dbReference type="SAM" id="MobiDB-lite"/>
    </source>
</evidence>
<evidence type="ECO:0000313" key="7">
    <source>
        <dbReference type="EMBL" id="MCM2374542.1"/>
    </source>
</evidence>
<keyword evidence="8" id="KW-1185">Reference proteome</keyword>
<dbReference type="EMBL" id="JAMQBK010000088">
    <property type="protein sequence ID" value="MCM2374542.1"/>
    <property type="molecule type" value="Genomic_DNA"/>
</dbReference>
<dbReference type="SUPFAM" id="SSF50978">
    <property type="entry name" value="WD40 repeat-like"/>
    <property type="match status" value="1"/>
</dbReference>
<dbReference type="PANTHER" id="PTHR19848">
    <property type="entry name" value="WD40 REPEAT PROTEIN"/>
    <property type="match status" value="1"/>
</dbReference>
<dbReference type="Pfam" id="PF00400">
    <property type="entry name" value="WD40"/>
    <property type="match status" value="2"/>
</dbReference>
<gene>
    <name evidence="7" type="ORF">NB063_28310</name>
</gene>
<evidence type="ECO:0000259" key="6">
    <source>
        <dbReference type="Pfam" id="PF03983"/>
    </source>
</evidence>
<evidence type="ECO:0000256" key="2">
    <source>
        <dbReference type="ARBA" id="ARBA00022737"/>
    </source>
</evidence>
<dbReference type="PANTHER" id="PTHR19848:SF8">
    <property type="entry name" value="F-BOX AND WD REPEAT DOMAIN CONTAINING 7"/>
    <property type="match status" value="1"/>
</dbReference>
<evidence type="ECO:0000256" key="5">
    <source>
        <dbReference type="SAM" id="SignalP"/>
    </source>
</evidence>
<dbReference type="Pfam" id="PF03983">
    <property type="entry name" value="SHD1"/>
    <property type="match status" value="1"/>
</dbReference>